<accession>A0AAW5CFP4</accession>
<evidence type="ECO:0000313" key="3">
    <source>
        <dbReference type="EMBL" id="MCG5033259.1"/>
    </source>
</evidence>
<name>A0AAW5CFP4_9FIRM</name>
<dbReference type="InterPro" id="IPR040809">
    <property type="entry name" value="LPD28"/>
</dbReference>
<dbReference type="Proteomes" id="UP001200089">
    <property type="component" value="Unassembled WGS sequence"/>
</dbReference>
<feature type="domain" description="Large polyvalent protein associated" evidence="2">
    <location>
        <begin position="7"/>
        <end position="100"/>
    </location>
</feature>
<feature type="region of interest" description="Disordered" evidence="1">
    <location>
        <begin position="270"/>
        <end position="296"/>
    </location>
</feature>
<dbReference type="EMBL" id="JAKNDE010000006">
    <property type="protein sequence ID" value="MCG5033259.1"/>
    <property type="molecule type" value="Genomic_DNA"/>
</dbReference>
<reference evidence="3" key="1">
    <citation type="submission" date="2022-01" db="EMBL/GenBank/DDBJ databases">
        <title>Collection of gut derived symbiotic bacterial strains cultured from healthy donors.</title>
        <authorList>
            <person name="Lin H."/>
            <person name="Kohout C."/>
            <person name="Waligurski E."/>
            <person name="Pamer E.G."/>
        </authorList>
    </citation>
    <scope>NUCLEOTIDE SEQUENCE</scope>
    <source>
        <strain evidence="3">DFI.1.11</strain>
    </source>
</reference>
<evidence type="ECO:0000313" key="4">
    <source>
        <dbReference type="Proteomes" id="UP001200089"/>
    </source>
</evidence>
<dbReference type="AlphaFoldDB" id="A0AAW5CFP4"/>
<dbReference type="Pfam" id="PF18843">
    <property type="entry name" value="LPD28"/>
    <property type="match status" value="1"/>
</dbReference>
<evidence type="ECO:0000259" key="2">
    <source>
        <dbReference type="Pfam" id="PF18843"/>
    </source>
</evidence>
<gene>
    <name evidence="3" type="ORF">L0P48_06485</name>
</gene>
<evidence type="ECO:0000256" key="1">
    <source>
        <dbReference type="SAM" id="MobiDB-lite"/>
    </source>
</evidence>
<feature type="compositionally biased region" description="Basic and acidic residues" evidence="1">
    <location>
        <begin position="270"/>
        <end position="283"/>
    </location>
</feature>
<comment type="caution">
    <text evidence="3">The sequence shown here is derived from an EMBL/GenBank/DDBJ whole genome shotgun (WGS) entry which is preliminary data.</text>
</comment>
<sequence>MSVDATKEQFEHIEMFGKPALFTDARVDISTLPLGLYCYNLRGSDNDPGRPVTLELHVGVNHAGTVLTPQKIKIPESGYKRLKDGLNFLDEEISLEQFCREYQIDFKPRLAIQPASNREAGIFYAQDPDTDRMMGAIGHVRIDFGQSGKEFWHTWHPRGDESLNSAAFKEELTQVVDQLRDSVLKDLRAMDRFCYEHGGKIDGGWRQNYGYIIETENYRYCLRCSPGQGDYHAYLSCFDLNVQRVNLAKESTIAGELSGNKKKGVLNQLSDHREQIQEKDVVKPKAKQAGKTDPSL</sequence>
<protein>
    <recommendedName>
        <fullName evidence="2">Large polyvalent protein associated domain-containing protein</fullName>
    </recommendedName>
</protein>
<dbReference type="RefSeq" id="WP_237971689.1">
    <property type="nucleotide sequence ID" value="NZ_JAKNDE010000006.1"/>
</dbReference>
<proteinExistence type="predicted"/>
<organism evidence="3 4">
    <name type="scientific">Blautia massiliensis</name>
    <name type="common">ex Durand et al. 2017</name>
    <dbReference type="NCBI Taxonomy" id="1737424"/>
    <lineage>
        <taxon>Bacteria</taxon>
        <taxon>Bacillati</taxon>
        <taxon>Bacillota</taxon>
        <taxon>Clostridia</taxon>
        <taxon>Lachnospirales</taxon>
        <taxon>Lachnospiraceae</taxon>
        <taxon>Blautia</taxon>
    </lineage>
</organism>